<dbReference type="InterPro" id="IPR037107">
    <property type="entry name" value="Put_OMP_sf"/>
</dbReference>
<dbReference type="Proteomes" id="UP000680815">
    <property type="component" value="Unassembled WGS sequence"/>
</dbReference>
<gene>
    <name evidence="2" type="ORF">J5Y09_19210</name>
</gene>
<organism evidence="2 3">
    <name type="scientific">Roseomonas nitratireducens</name>
    <dbReference type="NCBI Taxonomy" id="2820810"/>
    <lineage>
        <taxon>Bacteria</taxon>
        <taxon>Pseudomonadati</taxon>
        <taxon>Pseudomonadota</taxon>
        <taxon>Alphaproteobacteria</taxon>
        <taxon>Acetobacterales</taxon>
        <taxon>Roseomonadaceae</taxon>
        <taxon>Roseomonas</taxon>
    </lineage>
</organism>
<feature type="chain" id="PRO_5046621608" evidence="1">
    <location>
        <begin position="22"/>
        <end position="330"/>
    </location>
</feature>
<accession>A0ABS4AZ27</accession>
<keyword evidence="3" id="KW-1185">Reference proteome</keyword>
<keyword evidence="1" id="KW-0732">Signal</keyword>
<dbReference type="Pfam" id="PF09982">
    <property type="entry name" value="LpxR"/>
    <property type="match status" value="1"/>
</dbReference>
<reference evidence="2 3" key="1">
    <citation type="submission" date="2021-03" db="EMBL/GenBank/DDBJ databases">
        <authorList>
            <person name="So Y."/>
        </authorList>
    </citation>
    <scope>NUCLEOTIDE SEQUENCE [LARGE SCALE GENOMIC DNA]</scope>
    <source>
        <strain evidence="2 3">PWR1</strain>
    </source>
</reference>
<evidence type="ECO:0000313" key="3">
    <source>
        <dbReference type="Proteomes" id="UP000680815"/>
    </source>
</evidence>
<feature type="signal peptide" evidence="1">
    <location>
        <begin position="1"/>
        <end position="21"/>
    </location>
</feature>
<proteinExistence type="predicted"/>
<dbReference type="RefSeq" id="WP_209353443.1">
    <property type="nucleotide sequence ID" value="NZ_JAGIYZ010000022.1"/>
</dbReference>
<dbReference type="EMBL" id="JAGIYZ010000022">
    <property type="protein sequence ID" value="MBP0466063.1"/>
    <property type="molecule type" value="Genomic_DNA"/>
</dbReference>
<evidence type="ECO:0000256" key="1">
    <source>
        <dbReference type="SAM" id="SignalP"/>
    </source>
</evidence>
<protein>
    <submittedName>
        <fullName evidence="2">Lipid A deacylase LpxR family protein</fullName>
    </submittedName>
</protein>
<comment type="caution">
    <text evidence="2">The sequence shown here is derived from an EMBL/GenBank/DDBJ whole genome shotgun (WGS) entry which is preliminary data.</text>
</comment>
<dbReference type="InterPro" id="IPR018707">
    <property type="entry name" value="LpxR"/>
</dbReference>
<name>A0ABS4AZ27_9PROT</name>
<dbReference type="Gene3D" id="2.40.128.140">
    <property type="entry name" value="Outer membrane protein"/>
    <property type="match status" value="1"/>
</dbReference>
<evidence type="ECO:0000313" key="2">
    <source>
        <dbReference type="EMBL" id="MBP0466063.1"/>
    </source>
</evidence>
<sequence length="330" mass="36429">MTLRICAAALVFAAAAAPARAEDRVPGDHLGTWSFTYENDLLAGTDRYYTSGFQFAWRSSSYDPPAWLAAVTSSALFPEGGTPRWGLAFGQNIFTPADTARRDPDPRDRPYAGWLYGAINLASYTPTTYGSIELQLGVVGPSALGEQTQNNVHDLLNIDRAYGWDRQLKDEPGVNLILTRQWRYNTDPVWDDIAIGIVPTLTASLGNVQTYGAAGLMVRFGNELQADFGPPRMRPSVAGSAFYQPDGRWGWYVFGGLEGRVVGRDIFLDGNTWRDSRSVDREVFVGDASAGVAIIMPFARLTVTYTARSREFETQRNTAQYGSISLSFRY</sequence>